<dbReference type="InterPro" id="IPR046030">
    <property type="entry name" value="DUF5988"/>
</dbReference>
<dbReference type="Proteomes" id="UP000823521">
    <property type="component" value="Unassembled WGS sequence"/>
</dbReference>
<comment type="caution">
    <text evidence="1">The sequence shown here is derived from an EMBL/GenBank/DDBJ whole genome shotgun (WGS) entry which is preliminary data.</text>
</comment>
<evidence type="ECO:0000313" key="1">
    <source>
        <dbReference type="EMBL" id="MBO4208922.1"/>
    </source>
</evidence>
<proteinExistence type="predicted"/>
<dbReference type="EMBL" id="WVUH01000242">
    <property type="protein sequence ID" value="MBO4208922.1"/>
    <property type="molecule type" value="Genomic_DNA"/>
</dbReference>
<protein>
    <submittedName>
        <fullName evidence="1">Uncharacterized protein</fullName>
    </submittedName>
</protein>
<evidence type="ECO:0000313" key="2">
    <source>
        <dbReference type="Proteomes" id="UP000823521"/>
    </source>
</evidence>
<gene>
    <name evidence="1" type="ORF">GSF22_23380</name>
</gene>
<organism evidence="1 2">
    <name type="scientific">Micromonospora echinofusca</name>
    <dbReference type="NCBI Taxonomy" id="47858"/>
    <lineage>
        <taxon>Bacteria</taxon>
        <taxon>Bacillati</taxon>
        <taxon>Actinomycetota</taxon>
        <taxon>Actinomycetes</taxon>
        <taxon>Micromonosporales</taxon>
        <taxon>Micromonosporaceae</taxon>
        <taxon>Micromonospora</taxon>
    </lineage>
</organism>
<keyword evidence="2" id="KW-1185">Reference proteome</keyword>
<reference evidence="1 2" key="1">
    <citation type="submission" date="2019-12" db="EMBL/GenBank/DDBJ databases">
        <title>Whole genome sequencing of endophytic Actinobacterium Micromonospora sp. MPMI6T.</title>
        <authorList>
            <person name="Evv R."/>
            <person name="Podile A.R."/>
        </authorList>
    </citation>
    <scope>NUCLEOTIDE SEQUENCE [LARGE SCALE GENOMIC DNA]</scope>
    <source>
        <strain evidence="1 2">MPMI6</strain>
    </source>
</reference>
<sequence length="74" mass="8072">MDRVAAARRIDGVSVVLEGGPAGLPRTLVVTAPMAAEGRLRISHHGGYEHFERVFAPSGRSNVFRWTSRTKIAE</sequence>
<name>A0ABS3VWK4_MICEH</name>
<accession>A0ABS3VWK4</accession>
<dbReference type="Pfam" id="PF19450">
    <property type="entry name" value="DUF5988"/>
    <property type="match status" value="1"/>
</dbReference>